<reference evidence="1" key="3">
    <citation type="journal article" date="2017" name="Nature">
        <title>Genome sequence of the progenitor of the wheat D genome Aegilops tauschii.</title>
        <authorList>
            <person name="Luo M.C."/>
            <person name="Gu Y.Q."/>
            <person name="Puiu D."/>
            <person name="Wang H."/>
            <person name="Twardziok S.O."/>
            <person name="Deal K.R."/>
            <person name="Huo N."/>
            <person name="Zhu T."/>
            <person name="Wang L."/>
            <person name="Wang Y."/>
            <person name="McGuire P.E."/>
            <person name="Liu S."/>
            <person name="Long H."/>
            <person name="Ramasamy R.K."/>
            <person name="Rodriguez J.C."/>
            <person name="Van S.L."/>
            <person name="Yuan L."/>
            <person name="Wang Z."/>
            <person name="Xia Z."/>
            <person name="Xiao L."/>
            <person name="Anderson O.D."/>
            <person name="Ouyang S."/>
            <person name="Liang Y."/>
            <person name="Zimin A.V."/>
            <person name="Pertea G."/>
            <person name="Qi P."/>
            <person name="Bennetzen J.L."/>
            <person name="Dai X."/>
            <person name="Dawson M.W."/>
            <person name="Muller H.G."/>
            <person name="Kugler K."/>
            <person name="Rivarola-Duarte L."/>
            <person name="Spannagl M."/>
            <person name="Mayer K.F.X."/>
            <person name="Lu F.H."/>
            <person name="Bevan M.W."/>
            <person name="Leroy P."/>
            <person name="Li P."/>
            <person name="You F.M."/>
            <person name="Sun Q."/>
            <person name="Liu Z."/>
            <person name="Lyons E."/>
            <person name="Wicker T."/>
            <person name="Salzberg S.L."/>
            <person name="Devos K.M."/>
            <person name="Dvorak J."/>
        </authorList>
    </citation>
    <scope>NUCLEOTIDE SEQUENCE [LARGE SCALE GENOMIC DNA]</scope>
    <source>
        <strain evidence="1">cv. AL8/78</strain>
    </source>
</reference>
<reference evidence="2" key="2">
    <citation type="journal article" date="2017" name="Nat. Plants">
        <title>The Aegilops tauschii genome reveals multiple impacts of transposons.</title>
        <authorList>
            <person name="Zhao G."/>
            <person name="Zou C."/>
            <person name="Li K."/>
            <person name="Wang K."/>
            <person name="Li T."/>
            <person name="Gao L."/>
            <person name="Zhang X."/>
            <person name="Wang H."/>
            <person name="Yang Z."/>
            <person name="Liu X."/>
            <person name="Jiang W."/>
            <person name="Mao L."/>
            <person name="Kong X."/>
            <person name="Jiao Y."/>
            <person name="Jia J."/>
        </authorList>
    </citation>
    <scope>NUCLEOTIDE SEQUENCE [LARGE SCALE GENOMIC DNA]</scope>
    <source>
        <strain evidence="2">cv. AL8/78</strain>
    </source>
</reference>
<name>A0A452YMC2_AEGTS</name>
<dbReference type="EnsemblPlants" id="AET1Gv20469000.2">
    <property type="protein sequence ID" value="AET1Gv20469000.2"/>
    <property type="gene ID" value="AET1Gv20469000"/>
</dbReference>
<dbReference type="STRING" id="200361.A0A452YMC2"/>
<evidence type="ECO:0000313" key="2">
    <source>
        <dbReference type="Proteomes" id="UP000015105"/>
    </source>
</evidence>
<evidence type="ECO:0000313" key="1">
    <source>
        <dbReference type="EnsemblPlants" id="AET1Gv20469000.2"/>
    </source>
</evidence>
<organism evidence="1 2">
    <name type="scientific">Aegilops tauschii subsp. strangulata</name>
    <name type="common">Goatgrass</name>
    <dbReference type="NCBI Taxonomy" id="200361"/>
    <lineage>
        <taxon>Eukaryota</taxon>
        <taxon>Viridiplantae</taxon>
        <taxon>Streptophyta</taxon>
        <taxon>Embryophyta</taxon>
        <taxon>Tracheophyta</taxon>
        <taxon>Spermatophyta</taxon>
        <taxon>Magnoliopsida</taxon>
        <taxon>Liliopsida</taxon>
        <taxon>Poales</taxon>
        <taxon>Poaceae</taxon>
        <taxon>BOP clade</taxon>
        <taxon>Pooideae</taxon>
        <taxon>Triticodae</taxon>
        <taxon>Triticeae</taxon>
        <taxon>Triticinae</taxon>
        <taxon>Aegilops</taxon>
    </lineage>
</organism>
<reference evidence="1" key="4">
    <citation type="submission" date="2019-03" db="UniProtKB">
        <authorList>
            <consortium name="EnsemblPlants"/>
        </authorList>
    </citation>
    <scope>IDENTIFICATION</scope>
</reference>
<dbReference type="EnsemblPlants" id="AET1Gv20469000.1">
    <property type="protein sequence ID" value="AET1Gv20469000.1"/>
    <property type="gene ID" value="AET1Gv20469000"/>
</dbReference>
<reference evidence="2" key="1">
    <citation type="journal article" date="2014" name="Science">
        <title>Ancient hybridizations among the ancestral genomes of bread wheat.</title>
        <authorList>
            <consortium name="International Wheat Genome Sequencing Consortium,"/>
            <person name="Marcussen T."/>
            <person name="Sandve S.R."/>
            <person name="Heier L."/>
            <person name="Spannagl M."/>
            <person name="Pfeifer M."/>
            <person name="Jakobsen K.S."/>
            <person name="Wulff B.B."/>
            <person name="Steuernagel B."/>
            <person name="Mayer K.F."/>
            <person name="Olsen O.A."/>
        </authorList>
    </citation>
    <scope>NUCLEOTIDE SEQUENCE [LARGE SCALE GENOMIC DNA]</scope>
    <source>
        <strain evidence="2">cv. AL8/78</strain>
    </source>
</reference>
<accession>A0A452YMC2</accession>
<keyword evidence="2" id="KW-1185">Reference proteome</keyword>
<sequence length="143" mass="16544">MPRSRVNGNFIDKTSSIVANILLRIIPTTSREKRHLLIIEMVRFDSFFAFFSPTYTSVLRKREGVGIERTKFVKQTNPRFGKVRRTNNSFRRVSSIDAASDTSILDLSIERKVTPTGYGMVWITGQSYSISIRRQHRGEKHYT</sequence>
<dbReference type="Gramene" id="AET1Gv20469000.1">
    <property type="protein sequence ID" value="AET1Gv20469000.1"/>
    <property type="gene ID" value="AET1Gv20469000"/>
</dbReference>
<protein>
    <submittedName>
        <fullName evidence="1">Uncharacterized protein</fullName>
    </submittedName>
</protein>
<reference evidence="1" key="5">
    <citation type="journal article" date="2021" name="G3 (Bethesda)">
        <title>Aegilops tauschii genome assembly Aet v5.0 features greater sequence contiguity and improved annotation.</title>
        <authorList>
            <person name="Wang L."/>
            <person name="Zhu T."/>
            <person name="Rodriguez J.C."/>
            <person name="Deal K.R."/>
            <person name="Dubcovsky J."/>
            <person name="McGuire P.E."/>
            <person name="Lux T."/>
            <person name="Spannagl M."/>
            <person name="Mayer K.F.X."/>
            <person name="Baldrich P."/>
            <person name="Meyers B.C."/>
            <person name="Huo N."/>
            <person name="Gu Y.Q."/>
            <person name="Zhou H."/>
            <person name="Devos K.M."/>
            <person name="Bennetzen J.L."/>
            <person name="Unver T."/>
            <person name="Budak H."/>
            <person name="Gulick P.J."/>
            <person name="Galiba G."/>
            <person name="Kalapos B."/>
            <person name="Nelson D.R."/>
            <person name="Li P."/>
            <person name="You F.M."/>
            <person name="Luo M.C."/>
            <person name="Dvorak J."/>
        </authorList>
    </citation>
    <scope>NUCLEOTIDE SEQUENCE [LARGE SCALE GENOMIC DNA]</scope>
    <source>
        <strain evidence="1">cv. AL8/78</strain>
    </source>
</reference>
<proteinExistence type="predicted"/>
<dbReference type="AlphaFoldDB" id="A0A452YMC2"/>
<dbReference type="Gramene" id="AET1Gv20469000.2">
    <property type="protein sequence ID" value="AET1Gv20469000.2"/>
    <property type="gene ID" value="AET1Gv20469000"/>
</dbReference>
<dbReference type="Proteomes" id="UP000015105">
    <property type="component" value="Chromosome 1D"/>
</dbReference>